<name>A0A9P0NWJ3_ACAOB</name>
<dbReference type="Proteomes" id="UP001152888">
    <property type="component" value="Unassembled WGS sequence"/>
</dbReference>
<comment type="caution">
    <text evidence="1">The sequence shown here is derived from an EMBL/GenBank/DDBJ whole genome shotgun (WGS) entry which is preliminary data.</text>
</comment>
<accession>A0A9P0NWJ3</accession>
<proteinExistence type="predicted"/>
<evidence type="ECO:0000313" key="2">
    <source>
        <dbReference type="Proteomes" id="UP001152888"/>
    </source>
</evidence>
<dbReference type="EMBL" id="CAKOFQ010006698">
    <property type="protein sequence ID" value="CAH1961905.1"/>
    <property type="molecule type" value="Genomic_DNA"/>
</dbReference>
<organism evidence="1 2">
    <name type="scientific">Acanthoscelides obtectus</name>
    <name type="common">Bean weevil</name>
    <name type="synonym">Bruchus obtectus</name>
    <dbReference type="NCBI Taxonomy" id="200917"/>
    <lineage>
        <taxon>Eukaryota</taxon>
        <taxon>Metazoa</taxon>
        <taxon>Ecdysozoa</taxon>
        <taxon>Arthropoda</taxon>
        <taxon>Hexapoda</taxon>
        <taxon>Insecta</taxon>
        <taxon>Pterygota</taxon>
        <taxon>Neoptera</taxon>
        <taxon>Endopterygota</taxon>
        <taxon>Coleoptera</taxon>
        <taxon>Polyphaga</taxon>
        <taxon>Cucujiformia</taxon>
        <taxon>Chrysomeloidea</taxon>
        <taxon>Chrysomelidae</taxon>
        <taxon>Bruchinae</taxon>
        <taxon>Bruchini</taxon>
        <taxon>Acanthoscelides</taxon>
    </lineage>
</organism>
<sequence length="58" mass="6766">MVRLQHRTPKYSERTAQQILLLFQLPASLTERRQTPIDFAETDLHQLSVAASRLCSLW</sequence>
<evidence type="ECO:0000313" key="1">
    <source>
        <dbReference type="EMBL" id="CAH1961905.1"/>
    </source>
</evidence>
<dbReference type="AlphaFoldDB" id="A0A9P0NWJ3"/>
<protein>
    <submittedName>
        <fullName evidence="1">Uncharacterized protein</fullName>
    </submittedName>
</protein>
<gene>
    <name evidence="1" type="ORF">ACAOBT_LOCUS4388</name>
</gene>
<reference evidence="1" key="1">
    <citation type="submission" date="2022-03" db="EMBL/GenBank/DDBJ databases">
        <authorList>
            <person name="Sayadi A."/>
        </authorList>
    </citation>
    <scope>NUCLEOTIDE SEQUENCE</scope>
</reference>
<keyword evidence="2" id="KW-1185">Reference proteome</keyword>